<proteinExistence type="predicted"/>
<keyword evidence="3" id="KW-1185">Reference proteome</keyword>
<dbReference type="EMBL" id="CP058604">
    <property type="protein sequence ID" value="QLG70116.1"/>
    <property type="molecule type" value="Genomic_DNA"/>
</dbReference>
<keyword evidence="1" id="KW-0812">Transmembrane</keyword>
<evidence type="ECO:0000313" key="2">
    <source>
        <dbReference type="EMBL" id="QLG70116.1"/>
    </source>
</evidence>
<dbReference type="KEGG" id="zmk:HG535_0A00550"/>
<sequence>MNIQRCKLRSLFFFFSPAGQRSKRKTNSSISYDCLALFSLSFFVFTRRGLLFKNGRHHSIMHACSYRFRTVGTHGSGAEPHVSGFARSVAMQGQMGRNLKTCPCVHEALIYHVSCFRHHCLSNLPLGTASPKGNVMYFLSIGCWFLCFLC</sequence>
<evidence type="ECO:0000256" key="1">
    <source>
        <dbReference type="SAM" id="Phobius"/>
    </source>
</evidence>
<organism evidence="2 3">
    <name type="scientific">Zygotorulaspora mrakii</name>
    <name type="common">Zygosaccharomyces mrakii</name>
    <dbReference type="NCBI Taxonomy" id="42260"/>
    <lineage>
        <taxon>Eukaryota</taxon>
        <taxon>Fungi</taxon>
        <taxon>Dikarya</taxon>
        <taxon>Ascomycota</taxon>
        <taxon>Saccharomycotina</taxon>
        <taxon>Saccharomycetes</taxon>
        <taxon>Saccharomycetales</taxon>
        <taxon>Saccharomycetaceae</taxon>
        <taxon>Zygotorulaspora</taxon>
    </lineage>
</organism>
<evidence type="ECO:0000313" key="3">
    <source>
        <dbReference type="Proteomes" id="UP000509704"/>
    </source>
</evidence>
<dbReference type="Proteomes" id="UP000509704">
    <property type="component" value="Chromosome 1"/>
</dbReference>
<dbReference type="GeneID" id="59233752"/>
<feature type="transmembrane region" description="Helical" evidence="1">
    <location>
        <begin position="30"/>
        <end position="50"/>
    </location>
</feature>
<reference evidence="2 3" key="1">
    <citation type="submission" date="2020-07" db="EMBL/GenBank/DDBJ databases">
        <title>The yeast mating-type switching endonuclease HO is a domesticated member of an unorthodox homing genetic element family.</title>
        <authorList>
            <person name="Coughlan A.Y."/>
            <person name="Lombardi L."/>
            <person name="Braun-Galleani S."/>
            <person name="Martos A.R."/>
            <person name="Galeote V."/>
            <person name="Bigey F."/>
            <person name="Dequin S."/>
            <person name="Byrne K.P."/>
            <person name="Wolfe K.H."/>
        </authorList>
    </citation>
    <scope>NUCLEOTIDE SEQUENCE [LARGE SCALE GENOMIC DNA]</scope>
    <source>
        <strain evidence="2 3">NRRL Y-6702</strain>
    </source>
</reference>
<keyword evidence="1" id="KW-0472">Membrane</keyword>
<keyword evidence="1" id="KW-1133">Transmembrane helix</keyword>
<dbReference type="AlphaFoldDB" id="A0A7H9AV42"/>
<dbReference type="RefSeq" id="XP_037141844.1">
    <property type="nucleotide sequence ID" value="XM_037285949.1"/>
</dbReference>
<name>A0A7H9AV42_ZYGMR</name>
<accession>A0A7H9AV42</accession>
<protein>
    <submittedName>
        <fullName evidence="2">Uncharacterized protein</fullName>
    </submittedName>
</protein>
<gene>
    <name evidence="2" type="ORF">HG535_0A00550</name>
</gene>